<evidence type="ECO:0000256" key="1">
    <source>
        <dbReference type="ARBA" id="ARBA00004141"/>
    </source>
</evidence>
<dbReference type="GO" id="GO:0022857">
    <property type="term" value="F:transmembrane transporter activity"/>
    <property type="evidence" value="ECO:0007669"/>
    <property type="project" value="TreeGrafter"/>
</dbReference>
<feature type="transmembrane region" description="Helical" evidence="6">
    <location>
        <begin position="6"/>
        <end position="24"/>
    </location>
</feature>
<comment type="subcellular location">
    <subcellularLocation>
        <location evidence="1">Membrane</location>
        <topology evidence="1">Multi-pass membrane protein</topology>
    </subcellularLocation>
</comment>
<dbReference type="Gene3D" id="1.20.1250.20">
    <property type="entry name" value="MFS general substrate transporter like domains"/>
    <property type="match status" value="1"/>
</dbReference>
<feature type="transmembrane region" description="Helical" evidence="6">
    <location>
        <begin position="130"/>
        <end position="150"/>
    </location>
</feature>
<gene>
    <name evidence="7" type="ORF">THAR02_10011</name>
</gene>
<evidence type="ECO:0000313" key="7">
    <source>
        <dbReference type="EMBL" id="KKO97875.1"/>
    </source>
</evidence>
<name>A0A0F9WXJ1_TRIHA</name>
<keyword evidence="4 6" id="KW-1133">Transmembrane helix</keyword>
<evidence type="ECO:0000256" key="2">
    <source>
        <dbReference type="ARBA" id="ARBA00022448"/>
    </source>
</evidence>
<dbReference type="OrthoDB" id="6730379at2759"/>
<keyword evidence="2" id="KW-0813">Transport</keyword>
<dbReference type="PANTHER" id="PTHR43791">
    <property type="entry name" value="PERMEASE-RELATED"/>
    <property type="match status" value="1"/>
</dbReference>
<evidence type="ECO:0000256" key="4">
    <source>
        <dbReference type="ARBA" id="ARBA00022989"/>
    </source>
</evidence>
<keyword evidence="3 6" id="KW-0812">Transmembrane</keyword>
<dbReference type="Proteomes" id="UP000034112">
    <property type="component" value="Unassembled WGS sequence"/>
</dbReference>
<dbReference type="AlphaFoldDB" id="A0A0F9WXJ1"/>
<evidence type="ECO:0000256" key="3">
    <source>
        <dbReference type="ARBA" id="ARBA00022692"/>
    </source>
</evidence>
<dbReference type="GO" id="GO:0016020">
    <property type="term" value="C:membrane"/>
    <property type="evidence" value="ECO:0007669"/>
    <property type="project" value="UniProtKB-SubCell"/>
</dbReference>
<dbReference type="InterPro" id="IPR036259">
    <property type="entry name" value="MFS_trans_sf"/>
</dbReference>
<reference evidence="8" key="1">
    <citation type="journal article" date="2015" name="Genome Announc.">
        <title>Draft whole-genome sequence of the biocontrol agent Trichoderma harzianum T6776.</title>
        <authorList>
            <person name="Baroncelli R."/>
            <person name="Piaggeschi G."/>
            <person name="Fiorini L."/>
            <person name="Bertolini E."/>
            <person name="Zapparata A."/>
            <person name="Pe M.E."/>
            <person name="Sarrocco S."/>
            <person name="Vannacci G."/>
        </authorList>
    </citation>
    <scope>NUCLEOTIDE SEQUENCE [LARGE SCALE GENOMIC DNA]</scope>
    <source>
        <strain evidence="8">T6776</strain>
    </source>
</reference>
<proteinExistence type="predicted"/>
<feature type="transmembrane region" description="Helical" evidence="6">
    <location>
        <begin position="162"/>
        <end position="182"/>
    </location>
</feature>
<dbReference type="EMBL" id="JOKZ01000492">
    <property type="protein sequence ID" value="KKO97875.1"/>
    <property type="molecule type" value="Genomic_DNA"/>
</dbReference>
<evidence type="ECO:0000313" key="8">
    <source>
        <dbReference type="Proteomes" id="UP000034112"/>
    </source>
</evidence>
<evidence type="ECO:0000256" key="5">
    <source>
        <dbReference type="ARBA" id="ARBA00023136"/>
    </source>
</evidence>
<comment type="caution">
    <text evidence="7">The sequence shown here is derived from an EMBL/GenBank/DDBJ whole genome shotgun (WGS) entry which is preliminary data.</text>
</comment>
<dbReference type="SUPFAM" id="SSF103473">
    <property type="entry name" value="MFS general substrate transporter"/>
    <property type="match status" value="1"/>
</dbReference>
<organism evidence="7 8">
    <name type="scientific">Trichoderma harzianum</name>
    <name type="common">Hypocrea lixii</name>
    <dbReference type="NCBI Taxonomy" id="5544"/>
    <lineage>
        <taxon>Eukaryota</taxon>
        <taxon>Fungi</taxon>
        <taxon>Dikarya</taxon>
        <taxon>Ascomycota</taxon>
        <taxon>Pezizomycotina</taxon>
        <taxon>Sordariomycetes</taxon>
        <taxon>Hypocreomycetidae</taxon>
        <taxon>Hypocreales</taxon>
        <taxon>Hypocreaceae</taxon>
        <taxon>Trichoderma</taxon>
    </lineage>
</organism>
<sequence length="221" mass="24369">MFLVFGLVTIAGGILLLMLLPDNPMTSRLSNRQKAIAVIRLRNDTTGIENKTFKPSQFFEALRDPHTWLICLLTTAIHIPNAAVSTFQATIIQDMFSSAEGYNFTLTYSPATPIIYSWVAANIAGHTKKITVNAMLLMAFCLGNIIGPLTFTNPPAYTAAKITIVAVLCFAVAIALLLVYLYHRNNVRRMLLSSGDNSEATADSSFLDLTDQENENFIYIL</sequence>
<protein>
    <submittedName>
        <fullName evidence="7">Major facilitator superfamily transporter</fullName>
    </submittedName>
</protein>
<accession>A0A0F9WXJ1</accession>
<evidence type="ECO:0000256" key="6">
    <source>
        <dbReference type="SAM" id="Phobius"/>
    </source>
</evidence>
<dbReference type="PANTHER" id="PTHR43791:SF40">
    <property type="entry name" value="THIAMINE PATHWAY TRANSPORTER THI73"/>
    <property type="match status" value="1"/>
</dbReference>
<keyword evidence="5 6" id="KW-0472">Membrane</keyword>